<dbReference type="SMART" id="SM00464">
    <property type="entry name" value="LON"/>
    <property type="match status" value="1"/>
</dbReference>
<evidence type="ECO:0000259" key="1">
    <source>
        <dbReference type="SMART" id="SM00464"/>
    </source>
</evidence>
<evidence type="ECO:0000313" key="3">
    <source>
        <dbReference type="Proteomes" id="UP000662770"/>
    </source>
</evidence>
<protein>
    <submittedName>
        <fullName evidence="2">LON peptidase substrate-binding domain-containing protein</fullName>
    </submittedName>
</protein>
<dbReference type="InterPro" id="IPR015947">
    <property type="entry name" value="PUA-like_sf"/>
</dbReference>
<gene>
    <name evidence="2" type="ORF">JYB87_07325</name>
</gene>
<dbReference type="InterPro" id="IPR046336">
    <property type="entry name" value="Lon_prtase_N_sf"/>
</dbReference>
<reference evidence="2 3" key="1">
    <citation type="submission" date="2021-03" db="EMBL/GenBank/DDBJ databases">
        <title>Novel species identification of genus Shewanella.</title>
        <authorList>
            <person name="Liu G."/>
            <person name="Zhang Q."/>
        </authorList>
    </citation>
    <scope>NUCLEOTIDE SEQUENCE [LARGE SCALE GENOMIC DNA]</scope>
    <source>
        <strain evidence="2 3">FJAT-51800</strain>
    </source>
</reference>
<evidence type="ECO:0000313" key="2">
    <source>
        <dbReference type="EMBL" id="QSX35021.1"/>
    </source>
</evidence>
<accession>A0ABX7QVQ8</accession>
<dbReference type="RefSeq" id="WP_207356217.1">
    <property type="nucleotide sequence ID" value="NZ_CP071503.1"/>
</dbReference>
<dbReference type="Proteomes" id="UP000662770">
    <property type="component" value="Chromosome"/>
</dbReference>
<dbReference type="Pfam" id="PF02190">
    <property type="entry name" value="LON_substr_bdg"/>
    <property type="match status" value="1"/>
</dbReference>
<organism evidence="2 3">
    <name type="scientific">Shewanella avicenniae</name>
    <dbReference type="NCBI Taxonomy" id="2814294"/>
    <lineage>
        <taxon>Bacteria</taxon>
        <taxon>Pseudomonadati</taxon>
        <taxon>Pseudomonadota</taxon>
        <taxon>Gammaproteobacteria</taxon>
        <taxon>Alteromonadales</taxon>
        <taxon>Shewanellaceae</taxon>
        <taxon>Shewanella</taxon>
    </lineage>
</organism>
<proteinExistence type="predicted"/>
<dbReference type="Gene3D" id="2.30.130.40">
    <property type="entry name" value="LON domain-like"/>
    <property type="match status" value="1"/>
</dbReference>
<feature type="domain" description="Lon N-terminal" evidence="1">
    <location>
        <begin position="5"/>
        <end position="182"/>
    </location>
</feature>
<sequence length="185" mass="21394">MKLTSIPLFPLPICLMPGGRTELRIFEQRYKRLVSEASNNLYGFGLCLYQHEQQIIPGSGCLARIIDFEQLPDGLLGITIEGTDRFQLDRFVVEEDGLKRGEITLQTAWPASPLSEEEQHIARQLQTILEQHQPKAKYSDDFYKDITWVCQRWLEILPIDLAAKHQLMMQADHQMTLDLLQQLIE</sequence>
<dbReference type="Gene3D" id="1.10.4060.10">
    <property type="entry name" value="BPP1347 like domain"/>
    <property type="match status" value="1"/>
</dbReference>
<dbReference type="SUPFAM" id="SSF88697">
    <property type="entry name" value="PUA domain-like"/>
    <property type="match status" value="1"/>
</dbReference>
<name>A0ABX7QVQ8_9GAMM</name>
<dbReference type="PANTHER" id="PTHR46732">
    <property type="entry name" value="ATP-DEPENDENT PROTEASE LA (LON) DOMAIN PROTEIN"/>
    <property type="match status" value="1"/>
</dbReference>
<dbReference type="EMBL" id="CP071503">
    <property type="protein sequence ID" value="QSX35021.1"/>
    <property type="molecule type" value="Genomic_DNA"/>
</dbReference>
<keyword evidence="3" id="KW-1185">Reference proteome</keyword>
<dbReference type="PANTHER" id="PTHR46732:SF8">
    <property type="entry name" value="ATP-DEPENDENT PROTEASE LA (LON) DOMAIN PROTEIN"/>
    <property type="match status" value="1"/>
</dbReference>
<dbReference type="InterPro" id="IPR003111">
    <property type="entry name" value="Lon_prtase_N"/>
</dbReference>